<reference evidence="1 2" key="1">
    <citation type="submission" date="2023-04" db="EMBL/GenBank/DDBJ databases">
        <title>Colletotrichum tabacum stain YC1 causing leaf anthracnose on Nicotiana tabacum(L.) cv.</title>
        <authorList>
            <person name="Ji Z."/>
            <person name="Wang M."/>
            <person name="Zhang J."/>
            <person name="Wang N."/>
            <person name="Zhou Z."/>
        </authorList>
    </citation>
    <scope>NUCLEOTIDE SEQUENCE [LARGE SCALE GENOMIC DNA]</scope>
    <source>
        <strain evidence="1 2">YC1</strain>
    </source>
</reference>
<gene>
    <name evidence="1" type="ORF">QIS74_04937</name>
</gene>
<organism evidence="1 2">
    <name type="scientific">Colletotrichum tabaci</name>
    <dbReference type="NCBI Taxonomy" id="1209068"/>
    <lineage>
        <taxon>Eukaryota</taxon>
        <taxon>Fungi</taxon>
        <taxon>Dikarya</taxon>
        <taxon>Ascomycota</taxon>
        <taxon>Pezizomycotina</taxon>
        <taxon>Sordariomycetes</taxon>
        <taxon>Hypocreomycetidae</taxon>
        <taxon>Glomerellales</taxon>
        <taxon>Glomerellaceae</taxon>
        <taxon>Colletotrichum</taxon>
        <taxon>Colletotrichum destructivum species complex</taxon>
    </lineage>
</organism>
<name>A0AAV9TIV7_9PEZI</name>
<accession>A0AAV9TIV7</accession>
<protein>
    <submittedName>
        <fullName evidence="1">Uncharacterized protein</fullName>
    </submittedName>
</protein>
<keyword evidence="2" id="KW-1185">Reference proteome</keyword>
<dbReference type="EMBL" id="JASAOK010000023">
    <property type="protein sequence ID" value="KAK6221208.1"/>
    <property type="molecule type" value="Genomic_DNA"/>
</dbReference>
<evidence type="ECO:0000313" key="1">
    <source>
        <dbReference type="EMBL" id="KAK6221208.1"/>
    </source>
</evidence>
<comment type="caution">
    <text evidence="1">The sequence shown here is derived from an EMBL/GenBank/DDBJ whole genome shotgun (WGS) entry which is preliminary data.</text>
</comment>
<sequence length="353" mass="38757">MATGDNDVTFGLMTTIETRCPYTHDMYADMGYLSAVSTDASNSGVARVFVDASLKRKSLVPSGMMRSGSGSGSSSLAFFLSNVTRNVDEINHRDDKFYQRFAKGILADYNKAQWLRVTMMGADKEQVVAQTTFTSKMMAQLPAGPVPWAGVRCWITDWSPAHRRLENQAATLRGILDHAMRTGFEEADSFSGSGSGKAQLVELVDGIQEYVCRLHEPMVEAVEMGEIKLRGAQMAAAVRGKSSIAESDLVALDRARDELQVMGAVGLMICMEARRTASGLKASRSVVDEFPETLKGLKERLEGLSGVRVGGESESRRRRRKCWDDDDVAEDELQLLGIVSELLKAMDDAYLLE</sequence>
<dbReference type="Proteomes" id="UP001327957">
    <property type="component" value="Unassembled WGS sequence"/>
</dbReference>
<proteinExistence type="predicted"/>
<evidence type="ECO:0000313" key="2">
    <source>
        <dbReference type="Proteomes" id="UP001327957"/>
    </source>
</evidence>
<dbReference type="AlphaFoldDB" id="A0AAV9TIV7"/>